<dbReference type="InterPro" id="IPR005744">
    <property type="entry name" value="Hy-lIII"/>
</dbReference>
<dbReference type="EMBL" id="JOKH01000002">
    <property type="protein sequence ID" value="KEQ18219.1"/>
    <property type="molecule type" value="Genomic_DNA"/>
</dbReference>
<evidence type="ECO:0000313" key="10">
    <source>
        <dbReference type="Proteomes" id="UP000028073"/>
    </source>
</evidence>
<feature type="transmembrane region" description="Helical" evidence="8">
    <location>
        <begin position="133"/>
        <end position="149"/>
    </location>
</feature>
<keyword evidence="6 8" id="KW-0472">Membrane</keyword>
<evidence type="ECO:0000256" key="2">
    <source>
        <dbReference type="ARBA" id="ARBA00008488"/>
    </source>
</evidence>
<protein>
    <submittedName>
        <fullName evidence="9">Hemolysin III</fullName>
    </submittedName>
</protein>
<evidence type="ECO:0000256" key="6">
    <source>
        <dbReference type="ARBA" id="ARBA00023136"/>
    </source>
</evidence>
<dbReference type="STRING" id="1137799.GZ78_11830"/>
<keyword evidence="4 8" id="KW-0812">Transmembrane</keyword>
<dbReference type="RefSeq" id="WP_034836449.1">
    <property type="nucleotide sequence ID" value="NZ_JOKH01000002.1"/>
</dbReference>
<dbReference type="AlphaFoldDB" id="A0A081NIE6"/>
<comment type="similarity">
    <text evidence="2">Belongs to the UPF0073 (Hly-III) family.</text>
</comment>
<dbReference type="GO" id="GO:0046872">
    <property type="term" value="F:metal ion binding"/>
    <property type="evidence" value="ECO:0007669"/>
    <property type="project" value="UniProtKB-KW"/>
</dbReference>
<evidence type="ECO:0000256" key="5">
    <source>
        <dbReference type="ARBA" id="ARBA00022989"/>
    </source>
</evidence>
<dbReference type="PANTHER" id="PTHR20855:SF3">
    <property type="entry name" value="LD03007P"/>
    <property type="match status" value="1"/>
</dbReference>
<dbReference type="GO" id="GO:0005886">
    <property type="term" value="C:plasma membrane"/>
    <property type="evidence" value="ECO:0007669"/>
    <property type="project" value="UniProtKB-SubCell"/>
</dbReference>
<evidence type="ECO:0000256" key="8">
    <source>
        <dbReference type="SAM" id="Phobius"/>
    </source>
</evidence>
<dbReference type="PANTHER" id="PTHR20855">
    <property type="entry name" value="ADIPOR/PROGESTIN RECEPTOR-RELATED"/>
    <property type="match status" value="1"/>
</dbReference>
<keyword evidence="7" id="KW-0862">Zinc</keyword>
<feature type="transmembrane region" description="Helical" evidence="8">
    <location>
        <begin position="12"/>
        <end position="35"/>
    </location>
</feature>
<feature type="transmembrane region" description="Helical" evidence="8">
    <location>
        <begin position="192"/>
        <end position="210"/>
    </location>
</feature>
<dbReference type="GO" id="GO:0140911">
    <property type="term" value="F:pore-forming activity"/>
    <property type="evidence" value="ECO:0007669"/>
    <property type="project" value="InterPro"/>
</dbReference>
<feature type="transmembrane region" description="Helical" evidence="8">
    <location>
        <begin position="82"/>
        <end position="100"/>
    </location>
</feature>
<reference evidence="9 10" key="1">
    <citation type="submission" date="2014-06" db="EMBL/GenBank/DDBJ databases">
        <title>Whole Genome Sequences of Three Symbiotic Endozoicomonas Bacteria.</title>
        <authorList>
            <person name="Neave M.J."/>
            <person name="Apprill A."/>
            <person name="Voolstra C.R."/>
        </authorList>
    </citation>
    <scope>NUCLEOTIDE SEQUENCE [LARGE SCALE GENOMIC DNA]</scope>
    <source>
        <strain evidence="9 10">DSM 25634</strain>
    </source>
</reference>
<feature type="binding site" evidence="7">
    <location>
        <position position="187"/>
    </location>
    <ligand>
        <name>Zn(2+)</name>
        <dbReference type="ChEBI" id="CHEBI:29105"/>
    </ligand>
</feature>
<dbReference type="NCBIfam" id="TIGR01065">
    <property type="entry name" value="hlyIII"/>
    <property type="match status" value="1"/>
</dbReference>
<feature type="transmembrane region" description="Helical" evidence="8">
    <location>
        <begin position="41"/>
        <end position="61"/>
    </location>
</feature>
<evidence type="ECO:0000256" key="3">
    <source>
        <dbReference type="ARBA" id="ARBA00022475"/>
    </source>
</evidence>
<name>A0A081NIE6_9GAMM</name>
<feature type="transmembrane region" description="Helical" evidence="8">
    <location>
        <begin position="161"/>
        <end position="180"/>
    </location>
</feature>
<keyword evidence="7" id="KW-0479">Metal-binding</keyword>
<comment type="subcellular location">
    <subcellularLocation>
        <location evidence="1">Cell membrane</location>
        <topology evidence="1">Multi-pass membrane protein</topology>
    </subcellularLocation>
</comment>
<accession>A0A081NIE6</accession>
<evidence type="ECO:0000313" key="9">
    <source>
        <dbReference type="EMBL" id="KEQ18219.1"/>
    </source>
</evidence>
<proteinExistence type="inferred from homology"/>
<evidence type="ECO:0000256" key="7">
    <source>
        <dbReference type="PIRSR" id="PIRSR604254-1"/>
    </source>
</evidence>
<dbReference type="Proteomes" id="UP000028073">
    <property type="component" value="Unassembled WGS sequence"/>
</dbReference>
<feature type="binding site" evidence="7">
    <location>
        <position position="191"/>
    </location>
    <ligand>
        <name>Zn(2+)</name>
        <dbReference type="ChEBI" id="CHEBI:29105"/>
    </ligand>
</feature>
<evidence type="ECO:0000256" key="4">
    <source>
        <dbReference type="ARBA" id="ARBA00022692"/>
    </source>
</evidence>
<keyword evidence="10" id="KW-1185">Reference proteome</keyword>
<keyword evidence="3" id="KW-1003">Cell membrane</keyword>
<dbReference type="eggNOG" id="COG1272">
    <property type="taxonomic scope" value="Bacteria"/>
</dbReference>
<feature type="binding site" evidence="7">
    <location>
        <position position="65"/>
    </location>
    <ligand>
        <name>Zn(2+)</name>
        <dbReference type="ChEBI" id="CHEBI:29105"/>
    </ligand>
</feature>
<keyword evidence="5 8" id="KW-1133">Transmembrane helix</keyword>
<comment type="caution">
    <text evidence="9">The sequence shown here is derived from an EMBL/GenBank/DDBJ whole genome shotgun (WGS) entry which is preliminary data.</text>
</comment>
<dbReference type="Pfam" id="PF03006">
    <property type="entry name" value="HlyIII"/>
    <property type="match status" value="1"/>
</dbReference>
<organism evidence="9 10">
    <name type="scientific">Endozoicomonas numazuensis</name>
    <dbReference type="NCBI Taxonomy" id="1137799"/>
    <lineage>
        <taxon>Bacteria</taxon>
        <taxon>Pseudomonadati</taxon>
        <taxon>Pseudomonadota</taxon>
        <taxon>Gammaproteobacteria</taxon>
        <taxon>Oceanospirillales</taxon>
        <taxon>Endozoicomonadaceae</taxon>
        <taxon>Endozoicomonas</taxon>
    </lineage>
</organism>
<dbReference type="OrthoDB" id="9813689at2"/>
<feature type="transmembrane region" description="Helical" evidence="8">
    <location>
        <begin position="106"/>
        <end position="126"/>
    </location>
</feature>
<sequence>MARSYSLAEEIANSITHGLGALLSVAGLTLLVVYAAQQQDVWRIVSFSIYGATLVLLFLSSTLYHSFQHEKTKKVFKLMDHCSIYLLIAGTYTPFLLVSMRGTVGWIMFAIIWILAITGIVFKVWFGPRFKKLSVATYILMGWLVLFASKELASQISMEGIYWLVAGGLSYTLGAVFYLWKQLPFNHAIWHVFVLGGSVCHFFAVLLYVLPVR</sequence>
<gene>
    <name evidence="9" type="ORF">GZ78_11830</name>
</gene>
<dbReference type="InterPro" id="IPR004254">
    <property type="entry name" value="AdipoR/HlyIII-related"/>
</dbReference>
<evidence type="ECO:0000256" key="1">
    <source>
        <dbReference type="ARBA" id="ARBA00004651"/>
    </source>
</evidence>